<evidence type="ECO:0000313" key="4">
    <source>
        <dbReference type="EMBL" id="MCY1008144.1"/>
    </source>
</evidence>
<dbReference type="CDD" id="cd01651">
    <property type="entry name" value="RT_G2_intron"/>
    <property type="match status" value="1"/>
</dbReference>
<dbReference type="SUPFAM" id="SSF56672">
    <property type="entry name" value="DNA/RNA polymerases"/>
    <property type="match status" value="1"/>
</dbReference>
<dbReference type="EMBL" id="JAPNKE010000002">
    <property type="protein sequence ID" value="MCY1007578.1"/>
    <property type="molecule type" value="Genomic_DNA"/>
</dbReference>
<dbReference type="RefSeq" id="WP_267770215.1">
    <property type="nucleotide sequence ID" value="NZ_JAPNKE010000002.1"/>
</dbReference>
<dbReference type="Pfam" id="PF00078">
    <property type="entry name" value="RVT_1"/>
    <property type="match status" value="1"/>
</dbReference>
<dbReference type="PROSITE" id="PS50878">
    <property type="entry name" value="RT_POL"/>
    <property type="match status" value="1"/>
</dbReference>
<sequence length="291" mass="33959">MNKRIGWVLDVDVQSFFDTLDHQVCRDLLSKRVSDGVIVRLVGKWLNAGVLEGGVVRRSEAGTPQGGVISPLLANIYLHEVLDRWWVEDVLPRMRGEAFLIRYADDFVICFEHEDDARRVQAVLPKRFEQYNLRLHPEKTRLLRFERPRGDEAPRSGPGQSRSFDFLGFTHTWAKTLRGGWAVLRSTMRSRFTRAVRAITDWCRQHLHAPVAYQAKILAAKLRGHDQYYGITGNFRALRRLRYWVELAWWKSLRRRSQRRLSAARFSKTILARFPLPLPRVVHSVYRSANL</sequence>
<evidence type="ECO:0000259" key="2">
    <source>
        <dbReference type="PROSITE" id="PS50878"/>
    </source>
</evidence>
<organism evidence="3 5">
    <name type="scientific">Nannocystis pusilla</name>
    <dbReference type="NCBI Taxonomy" id="889268"/>
    <lineage>
        <taxon>Bacteria</taxon>
        <taxon>Pseudomonadati</taxon>
        <taxon>Myxococcota</taxon>
        <taxon>Polyangia</taxon>
        <taxon>Nannocystales</taxon>
        <taxon>Nannocystaceae</taxon>
        <taxon>Nannocystis</taxon>
    </lineage>
</organism>
<dbReference type="InterPro" id="IPR043502">
    <property type="entry name" value="DNA/RNA_pol_sf"/>
</dbReference>
<keyword evidence="3" id="KW-0548">Nucleotidyltransferase</keyword>
<keyword evidence="3" id="KW-0808">Transferase</keyword>
<feature type="domain" description="Reverse transcriptase" evidence="2">
    <location>
        <begin position="1"/>
        <end position="171"/>
    </location>
</feature>
<evidence type="ECO:0000313" key="5">
    <source>
        <dbReference type="Proteomes" id="UP001150924"/>
    </source>
</evidence>
<dbReference type="Gene3D" id="3.30.70.270">
    <property type="match status" value="1"/>
</dbReference>
<dbReference type="EMBL" id="JAPNKE010000002">
    <property type="protein sequence ID" value="MCY1008144.1"/>
    <property type="molecule type" value="Genomic_DNA"/>
</dbReference>
<comment type="caution">
    <text evidence="3">The sequence shown here is derived from an EMBL/GenBank/DDBJ whole genome shotgun (WGS) entry which is preliminary data.</text>
</comment>
<name>A0A9X3EXT2_9BACT</name>
<keyword evidence="3" id="KW-0695">RNA-directed DNA polymerase</keyword>
<comment type="similarity">
    <text evidence="1">Belongs to the bacterial reverse transcriptase family.</text>
</comment>
<dbReference type="PANTHER" id="PTHR34047">
    <property type="entry name" value="NUCLEAR INTRON MATURASE 1, MITOCHONDRIAL-RELATED"/>
    <property type="match status" value="1"/>
</dbReference>
<dbReference type="InterPro" id="IPR051083">
    <property type="entry name" value="GrpII_Intron_Splice-Mob/Def"/>
</dbReference>
<dbReference type="InterPro" id="IPR043128">
    <property type="entry name" value="Rev_trsase/Diguanyl_cyclase"/>
</dbReference>
<evidence type="ECO:0000313" key="3">
    <source>
        <dbReference type="EMBL" id="MCY1007578.1"/>
    </source>
</evidence>
<proteinExistence type="inferred from homology"/>
<dbReference type="InterPro" id="IPR000477">
    <property type="entry name" value="RT_dom"/>
</dbReference>
<dbReference type="GO" id="GO:0003964">
    <property type="term" value="F:RNA-directed DNA polymerase activity"/>
    <property type="evidence" value="ECO:0007669"/>
    <property type="project" value="UniProtKB-KW"/>
</dbReference>
<accession>A0A9X3EXT2</accession>
<dbReference type="PANTHER" id="PTHR34047:SF8">
    <property type="entry name" value="PROTEIN YKFC"/>
    <property type="match status" value="1"/>
</dbReference>
<evidence type="ECO:0000256" key="1">
    <source>
        <dbReference type="ARBA" id="ARBA00034120"/>
    </source>
</evidence>
<dbReference type="Proteomes" id="UP001150924">
    <property type="component" value="Unassembled WGS sequence"/>
</dbReference>
<gene>
    <name evidence="3" type="ORF">OV079_18895</name>
    <name evidence="4" type="ORF">OV079_21810</name>
</gene>
<dbReference type="AlphaFoldDB" id="A0A9X3EXT2"/>
<reference evidence="3" key="1">
    <citation type="submission" date="2022-11" db="EMBL/GenBank/DDBJ databases">
        <title>Minimal conservation of predation-associated metabolite biosynthetic gene clusters underscores biosynthetic potential of Myxococcota including descriptions for ten novel species: Archangium lansinium sp. nov., Myxococcus landrumus sp. nov., Nannocystis bai.</title>
        <authorList>
            <person name="Ahearne A."/>
            <person name="Stevens C."/>
            <person name="Phillips K."/>
        </authorList>
    </citation>
    <scope>NUCLEOTIDE SEQUENCE</scope>
    <source>
        <strain evidence="3">Na p29</strain>
    </source>
</reference>
<protein>
    <submittedName>
        <fullName evidence="3">Reverse transcriptase domain-containing protein</fullName>
    </submittedName>
</protein>
<keyword evidence="5" id="KW-1185">Reference proteome</keyword>